<evidence type="ECO:0000256" key="2">
    <source>
        <dbReference type="ARBA" id="ARBA00022692"/>
    </source>
</evidence>
<feature type="domain" description="DUF1232" evidence="7">
    <location>
        <begin position="79"/>
        <end position="112"/>
    </location>
</feature>
<keyword evidence="5" id="KW-0175">Coiled coil</keyword>
<keyword evidence="4 6" id="KW-0472">Membrane</keyword>
<dbReference type="InterPro" id="IPR010652">
    <property type="entry name" value="DUF1232"/>
</dbReference>
<evidence type="ECO:0000313" key="8">
    <source>
        <dbReference type="EMBL" id="MFD1735529.1"/>
    </source>
</evidence>
<feature type="transmembrane region" description="Helical" evidence="6">
    <location>
        <begin position="73"/>
        <end position="92"/>
    </location>
</feature>
<evidence type="ECO:0000256" key="4">
    <source>
        <dbReference type="ARBA" id="ARBA00023136"/>
    </source>
</evidence>
<gene>
    <name evidence="8" type="ORF">ACFSCX_03040</name>
</gene>
<dbReference type="Proteomes" id="UP001597214">
    <property type="component" value="Unassembled WGS sequence"/>
</dbReference>
<keyword evidence="2 6" id="KW-0812">Transmembrane</keyword>
<proteinExistence type="predicted"/>
<evidence type="ECO:0000256" key="6">
    <source>
        <dbReference type="SAM" id="Phobius"/>
    </source>
</evidence>
<organism evidence="8 9">
    <name type="scientific">Bacillus salitolerans</name>
    <dbReference type="NCBI Taxonomy" id="1437434"/>
    <lineage>
        <taxon>Bacteria</taxon>
        <taxon>Bacillati</taxon>
        <taxon>Bacillota</taxon>
        <taxon>Bacilli</taxon>
        <taxon>Bacillales</taxon>
        <taxon>Bacillaceae</taxon>
        <taxon>Bacillus</taxon>
    </lineage>
</organism>
<evidence type="ECO:0000256" key="5">
    <source>
        <dbReference type="SAM" id="Coils"/>
    </source>
</evidence>
<keyword evidence="3 6" id="KW-1133">Transmembrane helix</keyword>
<comment type="subcellular location">
    <subcellularLocation>
        <location evidence="1">Endomembrane system</location>
        <topology evidence="1">Multi-pass membrane protein</topology>
    </subcellularLocation>
</comment>
<reference evidence="9" key="1">
    <citation type="journal article" date="2019" name="Int. J. Syst. Evol. Microbiol.">
        <title>The Global Catalogue of Microorganisms (GCM) 10K type strain sequencing project: providing services to taxonomists for standard genome sequencing and annotation.</title>
        <authorList>
            <consortium name="The Broad Institute Genomics Platform"/>
            <consortium name="The Broad Institute Genome Sequencing Center for Infectious Disease"/>
            <person name="Wu L."/>
            <person name="Ma J."/>
        </authorList>
    </citation>
    <scope>NUCLEOTIDE SEQUENCE [LARGE SCALE GENOMIC DNA]</scope>
    <source>
        <strain evidence="9">CCUG 49339</strain>
    </source>
</reference>
<evidence type="ECO:0000256" key="1">
    <source>
        <dbReference type="ARBA" id="ARBA00004127"/>
    </source>
</evidence>
<dbReference type="EMBL" id="JBHUEM010000003">
    <property type="protein sequence ID" value="MFD1735529.1"/>
    <property type="molecule type" value="Genomic_DNA"/>
</dbReference>
<accession>A0ABW4LK65</accession>
<dbReference type="Pfam" id="PF06803">
    <property type="entry name" value="DUF1232"/>
    <property type="match status" value="1"/>
</dbReference>
<evidence type="ECO:0000259" key="7">
    <source>
        <dbReference type="Pfam" id="PF06803"/>
    </source>
</evidence>
<comment type="caution">
    <text evidence="8">The sequence shown here is derived from an EMBL/GenBank/DDBJ whole genome shotgun (WGS) entry which is preliminary data.</text>
</comment>
<evidence type="ECO:0000256" key="3">
    <source>
        <dbReference type="ARBA" id="ARBA00022989"/>
    </source>
</evidence>
<dbReference type="RefSeq" id="WP_377926627.1">
    <property type="nucleotide sequence ID" value="NZ_JBHUEM010000003.1"/>
</dbReference>
<sequence>MKELNNDQIKHNVRSFKGKAHEYIKDRNKAKRLLEELKKKSNVENGRIQTFKEQLILLMDAYEDWISGRYRKIPYKSLTMIVIGILYFIIPIDFIPDILIGAGYIDDAAILLYVIKQIKGDLDDYQHWKQSSTTTIVEETIEE</sequence>
<protein>
    <submittedName>
        <fullName evidence="8">YkvA family protein</fullName>
    </submittedName>
</protein>
<feature type="coiled-coil region" evidence="5">
    <location>
        <begin position="20"/>
        <end position="54"/>
    </location>
</feature>
<name>A0ABW4LK65_9BACI</name>
<evidence type="ECO:0000313" key="9">
    <source>
        <dbReference type="Proteomes" id="UP001597214"/>
    </source>
</evidence>
<keyword evidence="9" id="KW-1185">Reference proteome</keyword>